<gene>
    <name evidence="9" type="ORF">SCA03_07760</name>
</gene>
<evidence type="ECO:0000256" key="6">
    <source>
        <dbReference type="ARBA" id="ARBA00022997"/>
    </source>
</evidence>
<dbReference type="PANTHER" id="PTHR43126">
    <property type="entry name" value="D-ALANYL-D-ALANINE DIPEPTIDASE"/>
    <property type="match status" value="1"/>
</dbReference>
<dbReference type="GO" id="GO:0008237">
    <property type="term" value="F:metallopeptidase activity"/>
    <property type="evidence" value="ECO:0007669"/>
    <property type="project" value="UniProtKB-KW"/>
</dbReference>
<evidence type="ECO:0000256" key="3">
    <source>
        <dbReference type="ARBA" id="ARBA00022723"/>
    </source>
</evidence>
<keyword evidence="5" id="KW-0862">Zinc</keyword>
<dbReference type="Gene3D" id="3.30.1380.10">
    <property type="match status" value="1"/>
</dbReference>
<dbReference type="GO" id="GO:0046872">
    <property type="term" value="F:metal ion binding"/>
    <property type="evidence" value="ECO:0007669"/>
    <property type="project" value="UniProtKB-KW"/>
</dbReference>
<evidence type="ECO:0000313" key="9">
    <source>
        <dbReference type="EMBL" id="GEB48225.1"/>
    </source>
</evidence>
<dbReference type="SUPFAM" id="SSF55166">
    <property type="entry name" value="Hedgehog/DD-peptidase"/>
    <property type="match status" value="1"/>
</dbReference>
<evidence type="ECO:0000313" key="10">
    <source>
        <dbReference type="Proteomes" id="UP000319210"/>
    </source>
</evidence>
<evidence type="ECO:0000256" key="1">
    <source>
        <dbReference type="ARBA" id="ARBA00001362"/>
    </source>
</evidence>
<evidence type="ECO:0000256" key="8">
    <source>
        <dbReference type="ARBA" id="ARBA00023316"/>
    </source>
</evidence>
<sequence length="231" mass="25462">MTSVAHTSGRPEDIVLMSDPRVAAVPVQECGDPLVDCRGLLRVDDRRGDPHGDWARLRRGVAERLVRAQELLPHGWRWLLVEGYRPVSLQRQIFDGYADRLRAAHPEADAAWLHEATARWCAPVETGGHTAGAAVDLTVCDEDGDEIDMGCPEAATPEESDGLCWTHAPGLTARARENRARMGEALGAVGMVNYPTEWWHWSCGDRYWAWTTSAPAACYGPVPDEEARAGR</sequence>
<dbReference type="InterPro" id="IPR009045">
    <property type="entry name" value="Zn_M74/Hedgehog-like"/>
</dbReference>
<dbReference type="RefSeq" id="WP_230988473.1">
    <property type="nucleotide sequence ID" value="NZ_BJMM01000003.1"/>
</dbReference>
<keyword evidence="8" id="KW-0961">Cell wall biogenesis/degradation</keyword>
<comment type="caution">
    <text evidence="9">The sequence shown here is derived from an EMBL/GenBank/DDBJ whole genome shotgun (WGS) entry which is preliminary data.</text>
</comment>
<dbReference type="InterPro" id="IPR000755">
    <property type="entry name" value="A_A_dipeptidase"/>
</dbReference>
<keyword evidence="10" id="KW-1185">Reference proteome</keyword>
<proteinExistence type="predicted"/>
<name>A0A4Y3QSD2_STRCI</name>
<dbReference type="GO" id="GO:0006508">
    <property type="term" value="P:proteolysis"/>
    <property type="evidence" value="ECO:0007669"/>
    <property type="project" value="UniProtKB-KW"/>
</dbReference>
<reference evidence="9 10" key="1">
    <citation type="submission" date="2019-06" db="EMBL/GenBank/DDBJ databases">
        <title>Whole genome shotgun sequence of Streptomyces cacaoi subsp. cacaoi NBRC 12748.</title>
        <authorList>
            <person name="Hosoyama A."/>
            <person name="Uohara A."/>
            <person name="Ohji S."/>
            <person name="Ichikawa N."/>
        </authorList>
    </citation>
    <scope>NUCLEOTIDE SEQUENCE [LARGE SCALE GENOMIC DNA]</scope>
    <source>
        <strain evidence="9 10">NBRC 12748</strain>
    </source>
</reference>
<organism evidence="9 10">
    <name type="scientific">Streptomyces cacaoi</name>
    <dbReference type="NCBI Taxonomy" id="1898"/>
    <lineage>
        <taxon>Bacteria</taxon>
        <taxon>Bacillati</taxon>
        <taxon>Actinomycetota</taxon>
        <taxon>Actinomycetes</taxon>
        <taxon>Kitasatosporales</taxon>
        <taxon>Streptomycetaceae</taxon>
        <taxon>Streptomyces</taxon>
    </lineage>
</organism>
<comment type="catalytic activity">
    <reaction evidence="1">
        <text>D-alanyl-D-alanine + H2O = 2 D-alanine</text>
        <dbReference type="Rhea" id="RHEA:20661"/>
        <dbReference type="ChEBI" id="CHEBI:15377"/>
        <dbReference type="ChEBI" id="CHEBI:57416"/>
        <dbReference type="ChEBI" id="CHEBI:57822"/>
        <dbReference type="EC" id="3.4.13.22"/>
    </reaction>
</comment>
<protein>
    <submittedName>
        <fullName evidence="9">D-alanyl-D-alanine dipeptidase</fullName>
    </submittedName>
</protein>
<dbReference type="EMBL" id="BJMM01000003">
    <property type="protein sequence ID" value="GEB48225.1"/>
    <property type="molecule type" value="Genomic_DNA"/>
</dbReference>
<keyword evidence="2" id="KW-0645">Protease</keyword>
<accession>A0A4Y3QSD2</accession>
<dbReference type="AlphaFoldDB" id="A0A4Y3QSD2"/>
<keyword evidence="4" id="KW-0378">Hydrolase</keyword>
<evidence type="ECO:0000256" key="7">
    <source>
        <dbReference type="ARBA" id="ARBA00023049"/>
    </source>
</evidence>
<evidence type="ECO:0000256" key="5">
    <source>
        <dbReference type="ARBA" id="ARBA00022833"/>
    </source>
</evidence>
<evidence type="ECO:0000256" key="4">
    <source>
        <dbReference type="ARBA" id="ARBA00022801"/>
    </source>
</evidence>
<evidence type="ECO:0000256" key="2">
    <source>
        <dbReference type="ARBA" id="ARBA00022670"/>
    </source>
</evidence>
<dbReference type="GO" id="GO:0160237">
    <property type="term" value="F:D-Ala-D-Ala dipeptidase activity"/>
    <property type="evidence" value="ECO:0007669"/>
    <property type="project" value="UniProtKB-EC"/>
</dbReference>
<dbReference type="PANTHER" id="PTHR43126:SF2">
    <property type="entry name" value="D-ALANYL-D-ALANINE DIPEPTIDASE"/>
    <property type="match status" value="1"/>
</dbReference>
<dbReference type="GO" id="GO:0071555">
    <property type="term" value="P:cell wall organization"/>
    <property type="evidence" value="ECO:0007669"/>
    <property type="project" value="UniProtKB-KW"/>
</dbReference>
<dbReference type="Pfam" id="PF01427">
    <property type="entry name" value="Peptidase_M15"/>
    <property type="match status" value="1"/>
</dbReference>
<keyword evidence="3" id="KW-0479">Metal-binding</keyword>
<keyword evidence="7" id="KW-0482">Metalloprotease</keyword>
<dbReference type="Proteomes" id="UP000319210">
    <property type="component" value="Unassembled WGS sequence"/>
</dbReference>
<keyword evidence="6" id="KW-0224">Dipeptidase</keyword>